<dbReference type="PANTHER" id="PTHR12581:SF0">
    <property type="entry name" value="KRR1 SMALL SUBUNIT PROCESSOME COMPONENT HOMOLOG"/>
    <property type="match status" value="1"/>
</dbReference>
<keyword evidence="5 10" id="KW-0694">RNA-binding</keyword>
<dbReference type="PANTHER" id="PTHR12581">
    <property type="entry name" value="HIV-1 REV BINDING PROTEIN 2, 3"/>
    <property type="match status" value="1"/>
</dbReference>
<dbReference type="Proteomes" id="UP000694941">
    <property type="component" value="Unplaced"/>
</dbReference>
<feature type="region of interest" description="Disordered" evidence="11">
    <location>
        <begin position="226"/>
        <end position="260"/>
    </location>
</feature>
<evidence type="ECO:0000256" key="9">
    <source>
        <dbReference type="ARBA" id="ARBA00025925"/>
    </source>
</evidence>
<evidence type="ECO:0000256" key="2">
    <source>
        <dbReference type="ARBA" id="ARBA00009344"/>
    </source>
</evidence>
<evidence type="ECO:0000256" key="10">
    <source>
        <dbReference type="PIRNR" id="PIRNR006515"/>
    </source>
</evidence>
<accession>A0ABM1BIQ8</accession>
<comment type="subcellular location">
    <subcellularLocation>
        <location evidence="1 10">Nucleus</location>
        <location evidence="1 10">Nucleolus</location>
    </subcellularLocation>
</comment>
<dbReference type="GeneID" id="106467033"/>
<keyword evidence="13" id="KW-1185">Reference proteome</keyword>
<protein>
    <recommendedName>
        <fullName evidence="10">KRR1 small subunit processome component</fullName>
    </recommendedName>
    <alternativeName>
        <fullName evidence="10">KRR-R motif-containing protein 1</fullName>
    </alternativeName>
</protein>
<dbReference type="Gene3D" id="3.30.1370.10">
    <property type="entry name" value="K Homology domain, type 1"/>
    <property type="match status" value="2"/>
</dbReference>
<dbReference type="PIRSF" id="PIRSF006515">
    <property type="entry name" value="KRR1"/>
    <property type="match status" value="1"/>
</dbReference>
<evidence type="ECO:0000256" key="5">
    <source>
        <dbReference type="ARBA" id="ARBA00022884"/>
    </source>
</evidence>
<dbReference type="InterPro" id="IPR048549">
    <property type="entry name" value="KRR1-like_KH2_euk"/>
</dbReference>
<keyword evidence="3 10" id="KW-0690">Ribosome biogenesis</keyword>
<evidence type="ECO:0000256" key="3">
    <source>
        <dbReference type="ARBA" id="ARBA00022517"/>
    </source>
</evidence>
<feature type="domain" description="K Homology" evidence="12">
    <location>
        <begin position="118"/>
        <end position="190"/>
    </location>
</feature>
<evidence type="ECO:0000256" key="4">
    <source>
        <dbReference type="ARBA" id="ARBA00022552"/>
    </source>
</evidence>
<evidence type="ECO:0000256" key="6">
    <source>
        <dbReference type="ARBA" id="ARBA00023242"/>
    </source>
</evidence>
<dbReference type="InterPro" id="IPR004087">
    <property type="entry name" value="KH_dom"/>
</dbReference>
<organism evidence="13 14">
    <name type="scientific">Limulus polyphemus</name>
    <name type="common">Atlantic horseshoe crab</name>
    <dbReference type="NCBI Taxonomy" id="6850"/>
    <lineage>
        <taxon>Eukaryota</taxon>
        <taxon>Metazoa</taxon>
        <taxon>Ecdysozoa</taxon>
        <taxon>Arthropoda</taxon>
        <taxon>Chelicerata</taxon>
        <taxon>Merostomata</taxon>
        <taxon>Xiphosura</taxon>
        <taxon>Limulidae</taxon>
        <taxon>Limulus</taxon>
    </lineage>
</organism>
<keyword evidence="4 10" id="KW-0698">rRNA processing</keyword>
<dbReference type="Pfam" id="PF17903">
    <property type="entry name" value="KH_KRR1_1st"/>
    <property type="match status" value="1"/>
</dbReference>
<evidence type="ECO:0000256" key="11">
    <source>
        <dbReference type="SAM" id="MobiDB-lite"/>
    </source>
</evidence>
<feature type="compositionally biased region" description="Polar residues" evidence="11">
    <location>
        <begin position="331"/>
        <end position="346"/>
    </location>
</feature>
<comment type="subunit">
    <text evidence="9">Monomer. Component of the ribosomal small subunit (SSU) processome.</text>
</comment>
<keyword evidence="6 10" id="KW-0539">Nucleus</keyword>
<dbReference type="InterPro" id="IPR048548">
    <property type="entry name" value="KRR1-like_KH2"/>
</dbReference>
<name>A0ABM1BIQ8_LIMPO</name>
<dbReference type="SMART" id="SM00322">
    <property type="entry name" value="KH"/>
    <property type="match status" value="1"/>
</dbReference>
<evidence type="ECO:0000256" key="1">
    <source>
        <dbReference type="ARBA" id="ARBA00004604"/>
    </source>
</evidence>
<comment type="function">
    <text evidence="8">Required for 40S ribosome biogenesis. Involved in nucleolar processing of pre-18S ribosomal RNA and ribosome assembly. Binds to RNA. Required for female germline development, cell viability during eye development and for survival of dividing cells and epithelial cells during early wing disk development.</text>
</comment>
<evidence type="ECO:0000313" key="13">
    <source>
        <dbReference type="Proteomes" id="UP000694941"/>
    </source>
</evidence>
<keyword evidence="7 10" id="KW-0687">Ribonucleoprotein</keyword>
<gene>
    <name evidence="14" type="primary">LOC106467033</name>
</gene>
<dbReference type="Pfam" id="PF21800">
    <property type="entry name" value="KH_KRR1_2nd"/>
    <property type="match status" value="1"/>
</dbReference>
<dbReference type="SUPFAM" id="SSF54791">
    <property type="entry name" value="Eukaryotic type KH-domain (KH-domain type I)"/>
    <property type="match status" value="1"/>
</dbReference>
<dbReference type="CDD" id="cd22393">
    <property type="entry name" value="KH-I_KRR1_rpt1"/>
    <property type="match status" value="1"/>
</dbReference>
<reference evidence="14" key="1">
    <citation type="submission" date="2025-08" db="UniProtKB">
        <authorList>
            <consortium name="RefSeq"/>
        </authorList>
    </citation>
    <scope>IDENTIFICATION</scope>
    <source>
        <tissue evidence="14">Muscle</tissue>
    </source>
</reference>
<feature type="compositionally biased region" description="Basic and acidic residues" evidence="11">
    <location>
        <begin position="313"/>
        <end position="323"/>
    </location>
</feature>
<dbReference type="RefSeq" id="XP_013782796.1">
    <property type="nucleotide sequence ID" value="XM_013927342.2"/>
</dbReference>
<dbReference type="InterPro" id="IPR036612">
    <property type="entry name" value="KH_dom_type_1_sf"/>
</dbReference>
<dbReference type="CDD" id="cd22394">
    <property type="entry name" value="KH-I_KRR1_rpt2"/>
    <property type="match status" value="1"/>
</dbReference>
<feature type="compositionally biased region" description="Basic and acidic residues" evidence="11">
    <location>
        <begin position="280"/>
        <end position="297"/>
    </location>
</feature>
<sequence length="360" mass="41644">MASSIEESSAKANEDAWSIKIPPFTKEDNPRGLVCESAFATLFPKYREKYLRECWPLVKNALSEHGVKAELDVVEGSMTVATTRKTWDPYIIIKARDMIKLLARSVPYEQAIKVLNDDMGCDIIKIGSLVRNRERFVKRRQRLIGPNGSTLKAIELLTNCYVCVQGNTVAGLGPYKGLQHVRKIVEETMKNIHPIYNIKALMIKRELAKDPKLKNENWERFLPKFKSKNISKRKQPKKRRNKGEYTPFPPPQPESKVDKELATGEYFLKETERKAKKLKEKQEQKANAEIKRQEKRSQSFIAPDEPVHKKKQHQNESDVDINRLKKKLKYSQKQGFRQTVKPSTPGTKEAKKDKKKKKEK</sequence>
<evidence type="ECO:0000259" key="12">
    <source>
        <dbReference type="SMART" id="SM00322"/>
    </source>
</evidence>
<dbReference type="InterPro" id="IPR041174">
    <property type="entry name" value="KRR1-like_KH1"/>
</dbReference>
<evidence type="ECO:0000256" key="7">
    <source>
        <dbReference type="ARBA" id="ARBA00023274"/>
    </source>
</evidence>
<feature type="compositionally biased region" description="Basic residues" evidence="11">
    <location>
        <begin position="226"/>
        <end position="241"/>
    </location>
</feature>
<proteinExistence type="inferred from homology"/>
<dbReference type="InterPro" id="IPR048550">
    <property type="entry name" value="KRR1-like_KH1_euk"/>
</dbReference>
<dbReference type="InterPro" id="IPR024166">
    <property type="entry name" value="rRNA_assembly_KRR1"/>
</dbReference>
<evidence type="ECO:0000256" key="8">
    <source>
        <dbReference type="ARBA" id="ARBA00024689"/>
    </source>
</evidence>
<comment type="similarity">
    <text evidence="2 10">Belongs to the KRR1 family.</text>
</comment>
<feature type="region of interest" description="Disordered" evidence="11">
    <location>
        <begin position="277"/>
        <end position="360"/>
    </location>
</feature>
<evidence type="ECO:0000313" key="14">
    <source>
        <dbReference type="RefSeq" id="XP_013782796.1"/>
    </source>
</evidence>